<evidence type="ECO:0000313" key="7">
    <source>
        <dbReference type="Proteomes" id="UP000629438"/>
    </source>
</evidence>
<accession>A0A850ZRY3</accession>
<keyword evidence="3" id="KW-0344">Guanine-nucleotide releasing factor</keyword>
<keyword evidence="7" id="KW-1185">Reference proteome</keyword>
<dbReference type="GO" id="GO:0005770">
    <property type="term" value="C:late endosome"/>
    <property type="evidence" value="ECO:0007669"/>
    <property type="project" value="UniProtKB-SubCell"/>
</dbReference>
<organism evidence="6 7">
    <name type="scientific">Tichodroma muraria</name>
    <dbReference type="NCBI Taxonomy" id="237442"/>
    <lineage>
        <taxon>Eukaryota</taxon>
        <taxon>Metazoa</taxon>
        <taxon>Chordata</taxon>
        <taxon>Craniata</taxon>
        <taxon>Vertebrata</taxon>
        <taxon>Euteleostomi</taxon>
        <taxon>Archelosauria</taxon>
        <taxon>Archosauria</taxon>
        <taxon>Dinosauria</taxon>
        <taxon>Saurischia</taxon>
        <taxon>Theropoda</taxon>
        <taxon>Coelurosauria</taxon>
        <taxon>Aves</taxon>
        <taxon>Neognathae</taxon>
        <taxon>Neoaves</taxon>
        <taxon>Telluraves</taxon>
        <taxon>Australaves</taxon>
        <taxon>Passeriformes</taxon>
        <taxon>Sittidae</taxon>
        <taxon>Tichodroma</taxon>
    </lineage>
</organism>
<dbReference type="AlphaFoldDB" id="A0A850ZRY3"/>
<feature type="non-terminal residue" evidence="6">
    <location>
        <position position="1"/>
    </location>
</feature>
<dbReference type="PROSITE" id="PS50211">
    <property type="entry name" value="DENN"/>
    <property type="match status" value="1"/>
</dbReference>
<evidence type="ECO:0000256" key="3">
    <source>
        <dbReference type="ARBA" id="ARBA00022658"/>
    </source>
</evidence>
<protein>
    <submittedName>
        <fullName evidence="6">FA45A protein</fullName>
    </submittedName>
</protein>
<feature type="domain" description="UDENN" evidence="5">
    <location>
        <begin position="1"/>
        <end position="331"/>
    </location>
</feature>
<dbReference type="EMBL" id="WAAG01062923">
    <property type="protein sequence ID" value="NWI03780.1"/>
    <property type="molecule type" value="Genomic_DNA"/>
</dbReference>
<comment type="subcellular location">
    <subcellularLocation>
        <location evidence="1">Late endosome</location>
    </subcellularLocation>
</comment>
<dbReference type="GO" id="GO:0031267">
    <property type="term" value="F:small GTPase binding"/>
    <property type="evidence" value="ECO:0007669"/>
    <property type="project" value="TreeGrafter"/>
</dbReference>
<comment type="similarity">
    <text evidence="2">Belongs to the DENND10 family.</text>
</comment>
<dbReference type="InterPro" id="IPR042431">
    <property type="entry name" value="FAM45"/>
</dbReference>
<evidence type="ECO:0000256" key="1">
    <source>
        <dbReference type="ARBA" id="ARBA00004603"/>
    </source>
</evidence>
<evidence type="ECO:0000313" key="6">
    <source>
        <dbReference type="EMBL" id="NWI03780.1"/>
    </source>
</evidence>
<dbReference type="GO" id="GO:0015031">
    <property type="term" value="P:protein transport"/>
    <property type="evidence" value="ECO:0007669"/>
    <property type="project" value="TreeGrafter"/>
</dbReference>
<evidence type="ECO:0000256" key="4">
    <source>
        <dbReference type="ARBA" id="ARBA00022753"/>
    </source>
</evidence>
<gene>
    <name evidence="6" type="primary">Fam45a</name>
    <name evidence="6" type="ORF">TICMUR_R05379</name>
</gene>
<reference evidence="6" key="1">
    <citation type="submission" date="2019-09" db="EMBL/GenBank/DDBJ databases">
        <title>Bird 10,000 Genomes (B10K) Project - Family phase.</title>
        <authorList>
            <person name="Zhang G."/>
        </authorList>
    </citation>
    <scope>NUCLEOTIDE SEQUENCE</scope>
    <source>
        <strain evidence="6">B10K-DU-012-47</strain>
    </source>
</reference>
<sequence length="331" mass="37236">IEKDANGDALWVWCYPSVTAELRTLLLRKCCLTDENKLLHTFVFGQYKRSWFYITTVEVQDSPALKKVTHFSIVLTAKDFNPEKYAAFTRILCRIYLKHGNPVKMMESYIAVLTKGICQSEENGSFLSKDFDARKAYLAGSIKDIVSQFGMETVILYTALMLKKRIVVNLLSPMGVVSNTSRTDFRTVVFCFIYEDPNLAQFRALGYIAGFTDSEVSSRSDLYDVYVNLADSEITVSPVVKEAMTMGKLHKEIGQLIVQSAEDPDKSDSQVIKDISLKTKEILATLASLTEVSDGNEKPTLNAEALKQKRFPPATENFLFHLAAAEQMLKI</sequence>
<comment type="caution">
    <text evidence="6">The sequence shown here is derived from an EMBL/GenBank/DDBJ whole genome shotgun (WGS) entry which is preliminary data.</text>
</comment>
<dbReference type="PANTHER" id="PTHR28544">
    <property type="entry name" value="PROTEIN FAM45A-RELATED"/>
    <property type="match status" value="1"/>
</dbReference>
<proteinExistence type="inferred from homology"/>
<name>A0A850ZRY3_9PASS</name>
<dbReference type="InterPro" id="IPR037516">
    <property type="entry name" value="Tripartite_DENN"/>
</dbReference>
<dbReference type="GO" id="GO:0005085">
    <property type="term" value="F:guanyl-nucleotide exchange factor activity"/>
    <property type="evidence" value="ECO:0007669"/>
    <property type="project" value="UniProtKB-KW"/>
</dbReference>
<dbReference type="GO" id="GO:2000641">
    <property type="term" value="P:regulation of early endosome to late endosome transport"/>
    <property type="evidence" value="ECO:0007669"/>
    <property type="project" value="TreeGrafter"/>
</dbReference>
<feature type="non-terminal residue" evidence="6">
    <location>
        <position position="331"/>
    </location>
</feature>
<dbReference type="Proteomes" id="UP000629438">
    <property type="component" value="Unassembled WGS sequence"/>
</dbReference>
<dbReference type="PANTHER" id="PTHR28544:SF1">
    <property type="entry name" value="DENN DOMAIN-CONTAINING PROTEIN 10-RELATED"/>
    <property type="match status" value="1"/>
</dbReference>
<evidence type="ECO:0000259" key="5">
    <source>
        <dbReference type="PROSITE" id="PS50211"/>
    </source>
</evidence>
<evidence type="ECO:0000256" key="2">
    <source>
        <dbReference type="ARBA" id="ARBA00008641"/>
    </source>
</evidence>
<dbReference type="OrthoDB" id="66409at2759"/>
<keyword evidence="4" id="KW-0967">Endosome</keyword>